<comment type="caution">
    <text evidence="5">The sequence shown here is derived from an EMBL/GenBank/DDBJ whole genome shotgun (WGS) entry which is preliminary data.</text>
</comment>
<dbReference type="InterPro" id="IPR013766">
    <property type="entry name" value="Thioredoxin_domain"/>
</dbReference>
<comment type="similarity">
    <text evidence="1">Belongs to the SCO1/2 family.</text>
</comment>
<dbReference type="RefSeq" id="WP_219878114.1">
    <property type="nucleotide sequence ID" value="NZ_JAHYXK010000012.1"/>
</dbReference>
<keyword evidence="3" id="KW-0812">Transmembrane</keyword>
<dbReference type="PANTHER" id="PTHR12151:SF25">
    <property type="entry name" value="LINALOOL DEHYDRATASE_ISOMERASE DOMAIN-CONTAINING PROTEIN"/>
    <property type="match status" value="1"/>
</dbReference>
<dbReference type="InterPro" id="IPR036249">
    <property type="entry name" value="Thioredoxin-like_sf"/>
</dbReference>
<dbReference type="PROSITE" id="PS51352">
    <property type="entry name" value="THIOREDOXIN_2"/>
    <property type="match status" value="1"/>
</dbReference>
<sequence>MSNIKALVLGLLLLVPIFVFIFITTFGEHHFSLKTYFPELDDSGEVVYDAKGDTVFRKIPDFSLTSQTGETFTKSQDFKGDIYVVDFFFATCPGICKKMSSQLARVQEAYRENPNIKLVSITVNPEQDSAAVLQDYADQYNAETKKWYFLTGPREKIYTLASESFFLPVQQVPGQQDFIHSEKFMLVDKEQRVRGIYDGTDYEDVDRLILEINVLLDEYSKIK</sequence>
<dbReference type="Pfam" id="PF02630">
    <property type="entry name" value="SCO1-SenC"/>
    <property type="match status" value="1"/>
</dbReference>
<keyword evidence="3" id="KW-1133">Transmembrane helix</keyword>
<evidence type="ECO:0000256" key="2">
    <source>
        <dbReference type="ARBA" id="ARBA00023008"/>
    </source>
</evidence>
<evidence type="ECO:0000313" key="5">
    <source>
        <dbReference type="EMBL" id="MBW7468238.1"/>
    </source>
</evidence>
<keyword evidence="3" id="KW-0472">Membrane</keyword>
<dbReference type="Gene3D" id="3.40.30.10">
    <property type="entry name" value="Glutaredoxin"/>
    <property type="match status" value="1"/>
</dbReference>
<keyword evidence="6" id="KW-1185">Reference proteome</keyword>
<feature type="transmembrane region" description="Helical" evidence="3">
    <location>
        <begin position="6"/>
        <end position="26"/>
    </location>
</feature>
<evidence type="ECO:0000259" key="4">
    <source>
        <dbReference type="PROSITE" id="PS51352"/>
    </source>
</evidence>
<organism evidence="5 6">
    <name type="scientific">Pontibacter aydingkolensis</name>
    <dbReference type="NCBI Taxonomy" id="1911536"/>
    <lineage>
        <taxon>Bacteria</taxon>
        <taxon>Pseudomonadati</taxon>
        <taxon>Bacteroidota</taxon>
        <taxon>Cytophagia</taxon>
        <taxon>Cytophagales</taxon>
        <taxon>Hymenobacteraceae</taxon>
        <taxon>Pontibacter</taxon>
    </lineage>
</organism>
<dbReference type="EMBL" id="JAHYXK010000012">
    <property type="protein sequence ID" value="MBW7468238.1"/>
    <property type="molecule type" value="Genomic_DNA"/>
</dbReference>
<feature type="domain" description="Thioredoxin" evidence="4">
    <location>
        <begin position="53"/>
        <end position="217"/>
    </location>
</feature>
<evidence type="ECO:0000256" key="1">
    <source>
        <dbReference type="ARBA" id="ARBA00010996"/>
    </source>
</evidence>
<dbReference type="PANTHER" id="PTHR12151">
    <property type="entry name" value="ELECTRON TRANSPORT PROTIN SCO1/SENC FAMILY MEMBER"/>
    <property type="match status" value="1"/>
</dbReference>
<dbReference type="InterPro" id="IPR003782">
    <property type="entry name" value="SCO1/SenC"/>
</dbReference>
<evidence type="ECO:0000313" key="6">
    <source>
        <dbReference type="Proteomes" id="UP000813018"/>
    </source>
</evidence>
<proteinExistence type="inferred from homology"/>
<gene>
    <name evidence="5" type="ORF">K0O23_14270</name>
</gene>
<reference evidence="5 6" key="1">
    <citation type="journal article" date="2016" name="Int. J. Syst. Evol. Microbiol.">
        <title>Pontibacter aydingkolensis sp. nov., isolated from soil of a salt lake.</title>
        <authorList>
            <person name="Osman G."/>
            <person name="Zhang T."/>
            <person name="Lou K."/>
            <person name="Gao Y."/>
            <person name="Chang W."/>
            <person name="Lin Q."/>
            <person name="Yang H.M."/>
            <person name="Huo X.D."/>
            <person name="Wang N."/>
        </authorList>
    </citation>
    <scope>NUCLEOTIDE SEQUENCE [LARGE SCALE GENOMIC DNA]</scope>
    <source>
        <strain evidence="5 6">KACC 19255</strain>
    </source>
</reference>
<dbReference type="CDD" id="cd02968">
    <property type="entry name" value="SCO"/>
    <property type="match status" value="1"/>
</dbReference>
<keyword evidence="2" id="KW-0186">Copper</keyword>
<dbReference type="SUPFAM" id="SSF52833">
    <property type="entry name" value="Thioredoxin-like"/>
    <property type="match status" value="1"/>
</dbReference>
<dbReference type="Proteomes" id="UP000813018">
    <property type="component" value="Unassembled WGS sequence"/>
</dbReference>
<protein>
    <submittedName>
        <fullName evidence="5">SCO family protein</fullName>
    </submittedName>
</protein>
<evidence type="ECO:0000256" key="3">
    <source>
        <dbReference type="SAM" id="Phobius"/>
    </source>
</evidence>
<name>A0ABS7CWS6_9BACT</name>
<accession>A0ABS7CWS6</accession>